<name>A0A8S2GER1_9BILA</name>
<evidence type="ECO:0000313" key="3">
    <source>
        <dbReference type="EMBL" id="CAF3902811.1"/>
    </source>
</evidence>
<protein>
    <submittedName>
        <fullName evidence="2">Uncharacterized protein</fullName>
    </submittedName>
</protein>
<evidence type="ECO:0000256" key="1">
    <source>
        <dbReference type="SAM" id="MobiDB-lite"/>
    </source>
</evidence>
<dbReference type="Proteomes" id="UP000682733">
    <property type="component" value="Unassembled WGS sequence"/>
</dbReference>
<organism evidence="2 4">
    <name type="scientific">Didymodactylos carnosus</name>
    <dbReference type="NCBI Taxonomy" id="1234261"/>
    <lineage>
        <taxon>Eukaryota</taxon>
        <taxon>Metazoa</taxon>
        <taxon>Spiralia</taxon>
        <taxon>Gnathifera</taxon>
        <taxon>Rotifera</taxon>
        <taxon>Eurotatoria</taxon>
        <taxon>Bdelloidea</taxon>
        <taxon>Philodinida</taxon>
        <taxon>Philodinidae</taxon>
        <taxon>Didymodactylos</taxon>
    </lineage>
</organism>
<gene>
    <name evidence="2" type="ORF">OVA965_LOCUS46225</name>
    <name evidence="3" type="ORF">TMI583_LOCUS20741</name>
</gene>
<dbReference type="Proteomes" id="UP000677228">
    <property type="component" value="Unassembled WGS sequence"/>
</dbReference>
<accession>A0A8S2GER1</accession>
<dbReference type="AlphaFoldDB" id="A0A8S2GER1"/>
<sequence length="38" mass="4149">AEPILETQTDKEDSSGLLVSADDENSDSKLIRMGRVDL</sequence>
<dbReference type="EMBL" id="CAJOBA010019195">
    <property type="protein sequence ID" value="CAF3902811.1"/>
    <property type="molecule type" value="Genomic_DNA"/>
</dbReference>
<comment type="caution">
    <text evidence="2">The sequence shown here is derived from an EMBL/GenBank/DDBJ whole genome shotgun (WGS) entry which is preliminary data.</text>
</comment>
<evidence type="ECO:0000313" key="4">
    <source>
        <dbReference type="Proteomes" id="UP000677228"/>
    </source>
</evidence>
<dbReference type="EMBL" id="CAJNOK010083963">
    <property type="protein sequence ID" value="CAF1686665.1"/>
    <property type="molecule type" value="Genomic_DNA"/>
</dbReference>
<reference evidence="2" key="1">
    <citation type="submission" date="2021-02" db="EMBL/GenBank/DDBJ databases">
        <authorList>
            <person name="Nowell W R."/>
        </authorList>
    </citation>
    <scope>NUCLEOTIDE SEQUENCE</scope>
</reference>
<feature type="region of interest" description="Disordered" evidence="1">
    <location>
        <begin position="1"/>
        <end position="22"/>
    </location>
</feature>
<proteinExistence type="predicted"/>
<feature type="non-terminal residue" evidence="2">
    <location>
        <position position="38"/>
    </location>
</feature>
<evidence type="ECO:0000313" key="2">
    <source>
        <dbReference type="EMBL" id="CAF1686665.1"/>
    </source>
</evidence>